<evidence type="ECO:0000313" key="9">
    <source>
        <dbReference type="EMBL" id="GFR99706.1"/>
    </source>
</evidence>
<dbReference type="Pfam" id="PF05806">
    <property type="entry name" value="Noggin"/>
    <property type="match status" value="1"/>
</dbReference>
<feature type="compositionally biased region" description="Basic residues" evidence="7">
    <location>
        <begin position="121"/>
        <end position="130"/>
    </location>
</feature>
<dbReference type="Gene3D" id="2.10.90.10">
    <property type="entry name" value="Cystine-knot cytokines"/>
    <property type="match status" value="1"/>
</dbReference>
<evidence type="ECO:0000256" key="6">
    <source>
        <dbReference type="PIRSR" id="PIRSR008129-1"/>
    </source>
</evidence>
<keyword evidence="4" id="KW-0964">Secreted</keyword>
<evidence type="ECO:0000256" key="8">
    <source>
        <dbReference type="SAM" id="SignalP"/>
    </source>
</evidence>
<dbReference type="InterPro" id="IPR029034">
    <property type="entry name" value="Cystine-knot_cytokine"/>
</dbReference>
<feature type="chain" id="PRO_5043831278" evidence="8">
    <location>
        <begin position="26"/>
        <end position="259"/>
    </location>
</feature>
<evidence type="ECO:0000256" key="5">
    <source>
        <dbReference type="ARBA" id="ARBA00022729"/>
    </source>
</evidence>
<dbReference type="GO" id="GO:0009953">
    <property type="term" value="P:dorsal/ventral pattern formation"/>
    <property type="evidence" value="ECO:0007669"/>
    <property type="project" value="TreeGrafter"/>
</dbReference>
<feature type="region of interest" description="Disordered" evidence="7">
    <location>
        <begin position="100"/>
        <end position="139"/>
    </location>
</feature>
<evidence type="ECO:0000256" key="4">
    <source>
        <dbReference type="ARBA" id="ARBA00022525"/>
    </source>
</evidence>
<comment type="subcellular location">
    <subcellularLocation>
        <location evidence="1">Secreted</location>
    </subcellularLocation>
</comment>
<gene>
    <name evidence="9" type="ORF">ElyMa_001052800</name>
</gene>
<proteinExistence type="inferred from homology"/>
<evidence type="ECO:0000256" key="2">
    <source>
        <dbReference type="ARBA" id="ARBA00007480"/>
    </source>
</evidence>
<dbReference type="PANTHER" id="PTHR10494">
    <property type="entry name" value="BONE MORPHOGENETIC PROTEIN INHIBITOR, NOGGIN"/>
    <property type="match status" value="1"/>
</dbReference>
<dbReference type="PIRSF" id="PIRSF008129">
    <property type="entry name" value="Noggin"/>
    <property type="match status" value="1"/>
</dbReference>
<dbReference type="GO" id="GO:0045596">
    <property type="term" value="P:negative regulation of cell differentiation"/>
    <property type="evidence" value="ECO:0007669"/>
    <property type="project" value="InterPro"/>
</dbReference>
<keyword evidence="6" id="KW-1015">Disulfide bond</keyword>
<feature type="signal peptide" evidence="8">
    <location>
        <begin position="1"/>
        <end position="25"/>
    </location>
</feature>
<accession>A0AAV4HR74</accession>
<keyword evidence="5 8" id="KW-0732">Signal</keyword>
<dbReference type="Proteomes" id="UP000762676">
    <property type="component" value="Unassembled WGS sequence"/>
</dbReference>
<feature type="disulfide bond" evidence="6">
    <location>
        <begin position="180"/>
        <end position="217"/>
    </location>
</feature>
<dbReference type="PANTHER" id="PTHR10494:SF6">
    <property type="entry name" value="NOGGIN"/>
    <property type="match status" value="1"/>
</dbReference>
<reference evidence="9 10" key="1">
    <citation type="journal article" date="2021" name="Elife">
        <title>Chloroplast acquisition without the gene transfer in kleptoplastic sea slugs, Plakobranchus ocellatus.</title>
        <authorList>
            <person name="Maeda T."/>
            <person name="Takahashi S."/>
            <person name="Yoshida T."/>
            <person name="Shimamura S."/>
            <person name="Takaki Y."/>
            <person name="Nagai Y."/>
            <person name="Toyoda A."/>
            <person name="Suzuki Y."/>
            <person name="Arimoto A."/>
            <person name="Ishii H."/>
            <person name="Satoh N."/>
            <person name="Nishiyama T."/>
            <person name="Hasebe M."/>
            <person name="Maruyama T."/>
            <person name="Minagawa J."/>
            <person name="Obokata J."/>
            <person name="Shigenobu S."/>
        </authorList>
    </citation>
    <scope>NUCLEOTIDE SEQUENCE [LARGE SCALE GENOMIC DNA]</scope>
</reference>
<evidence type="ECO:0000313" key="10">
    <source>
        <dbReference type="Proteomes" id="UP000762676"/>
    </source>
</evidence>
<feature type="disulfide bond" evidence="6">
    <location>
        <begin position="232"/>
        <end position="240"/>
    </location>
</feature>
<comment type="similarity">
    <text evidence="2">Belongs to the noggin family.</text>
</comment>
<evidence type="ECO:0000256" key="3">
    <source>
        <dbReference type="ARBA" id="ARBA00022473"/>
    </source>
</evidence>
<feature type="region of interest" description="Disordered" evidence="7">
    <location>
        <begin position="38"/>
        <end position="57"/>
    </location>
</feature>
<keyword evidence="3" id="KW-0217">Developmental protein</keyword>
<sequence length="259" mass="30089">MLFVEFLLKMGLVLVALGAPNGAHASRELFRKMRRNNGFMGGSRKMPSRGLRPVSSDDLPIEPLIENPSSMYDPKPEDLNIKKLREQIGSQFDRKFMSVRDPRRRRNKSLTKITRPPALRGRGKGGKGSKKGLGGTNRKRPSFLRLLRSARLQDGSKIRLDVSKRERRIFQKYMWNLTFCPVKFTWRELSNRFWPRWIREGSCVNRRSCSVPAGMTCKPSQFVYKTFLRWVCNPARRKTCKWVNISYPIITECSCQCNQ</sequence>
<feature type="disulfide bond" evidence="6">
    <location>
        <begin position="209"/>
        <end position="255"/>
    </location>
</feature>
<evidence type="ECO:0000256" key="7">
    <source>
        <dbReference type="SAM" id="MobiDB-lite"/>
    </source>
</evidence>
<dbReference type="SUPFAM" id="SSF57501">
    <property type="entry name" value="Cystine-knot cytokines"/>
    <property type="match status" value="1"/>
</dbReference>
<dbReference type="GO" id="GO:0030514">
    <property type="term" value="P:negative regulation of BMP signaling pathway"/>
    <property type="evidence" value="ECO:0007669"/>
    <property type="project" value="InterPro"/>
</dbReference>
<dbReference type="GO" id="GO:0005615">
    <property type="term" value="C:extracellular space"/>
    <property type="evidence" value="ECO:0007669"/>
    <property type="project" value="TreeGrafter"/>
</dbReference>
<dbReference type="AlphaFoldDB" id="A0AAV4HR74"/>
<evidence type="ECO:0000256" key="1">
    <source>
        <dbReference type="ARBA" id="ARBA00004613"/>
    </source>
</evidence>
<feature type="disulfide bond" evidence="6">
    <location>
        <begin position="203"/>
        <end position="253"/>
    </location>
</feature>
<dbReference type="Gene3D" id="1.10.287.520">
    <property type="entry name" value="Helix hairpin bin"/>
    <property type="match status" value="1"/>
</dbReference>
<comment type="caution">
    <text evidence="9">The sequence shown here is derived from an EMBL/GenBank/DDBJ whole genome shotgun (WGS) entry which is preliminary data.</text>
</comment>
<name>A0AAV4HR74_9GAST</name>
<protein>
    <submittedName>
        <fullName evidence="9">Noggin</fullName>
    </submittedName>
</protein>
<dbReference type="InterPro" id="IPR008717">
    <property type="entry name" value="Noggin"/>
</dbReference>
<dbReference type="EMBL" id="BMAT01002135">
    <property type="protein sequence ID" value="GFR99706.1"/>
    <property type="molecule type" value="Genomic_DNA"/>
</dbReference>
<organism evidence="9 10">
    <name type="scientific">Elysia marginata</name>
    <dbReference type="NCBI Taxonomy" id="1093978"/>
    <lineage>
        <taxon>Eukaryota</taxon>
        <taxon>Metazoa</taxon>
        <taxon>Spiralia</taxon>
        <taxon>Lophotrochozoa</taxon>
        <taxon>Mollusca</taxon>
        <taxon>Gastropoda</taxon>
        <taxon>Heterobranchia</taxon>
        <taxon>Euthyneura</taxon>
        <taxon>Panpulmonata</taxon>
        <taxon>Sacoglossa</taxon>
        <taxon>Placobranchoidea</taxon>
        <taxon>Plakobranchidae</taxon>
        <taxon>Elysia</taxon>
    </lineage>
</organism>
<keyword evidence="10" id="KW-1185">Reference proteome</keyword>